<dbReference type="EMBL" id="GGEC01048872">
    <property type="protein sequence ID" value="MBX29356.1"/>
    <property type="molecule type" value="Transcribed_RNA"/>
</dbReference>
<name>A0A2P2MGK4_RHIMU</name>
<organism evidence="1">
    <name type="scientific">Rhizophora mucronata</name>
    <name type="common">Asiatic mangrove</name>
    <dbReference type="NCBI Taxonomy" id="61149"/>
    <lineage>
        <taxon>Eukaryota</taxon>
        <taxon>Viridiplantae</taxon>
        <taxon>Streptophyta</taxon>
        <taxon>Embryophyta</taxon>
        <taxon>Tracheophyta</taxon>
        <taxon>Spermatophyta</taxon>
        <taxon>Magnoliopsida</taxon>
        <taxon>eudicotyledons</taxon>
        <taxon>Gunneridae</taxon>
        <taxon>Pentapetalae</taxon>
        <taxon>rosids</taxon>
        <taxon>fabids</taxon>
        <taxon>Malpighiales</taxon>
        <taxon>Rhizophoraceae</taxon>
        <taxon>Rhizophora</taxon>
    </lineage>
</organism>
<dbReference type="AlphaFoldDB" id="A0A2P2MGK4"/>
<reference evidence="1" key="1">
    <citation type="submission" date="2018-02" db="EMBL/GenBank/DDBJ databases">
        <title>Rhizophora mucronata_Transcriptome.</title>
        <authorList>
            <person name="Meera S.P."/>
            <person name="Sreeshan A."/>
            <person name="Augustine A."/>
        </authorList>
    </citation>
    <scope>NUCLEOTIDE SEQUENCE</scope>
    <source>
        <tissue evidence="1">Leaf</tissue>
    </source>
</reference>
<sequence>MCVYIGNGEHNRDGFNNQSYLKIQTKTQTRNEHTKTIPLSVQHPCLYSIYIPHMRSLRAREYLSDSGNMVDSHRHNAF</sequence>
<protein>
    <submittedName>
        <fullName evidence="1">Uncharacterized protein</fullName>
    </submittedName>
</protein>
<evidence type="ECO:0000313" key="1">
    <source>
        <dbReference type="EMBL" id="MBX29356.1"/>
    </source>
</evidence>
<proteinExistence type="predicted"/>
<accession>A0A2P2MGK4</accession>